<sequence length="259" mass="28992">MRKGLAASTLRTYDFAWRTFAFFCVSVGISLKPVLIPTVCAFMCYCATVRHLKPQYIRGLLAGVQFNIRCFDPSFPSLLANQSVKLILRGLLKTFPPVLDRRRPITLSTLRLMLSKLREGLFSPYIDALLDAAFLLAFYAFLRPGEFTTASLSFNPNHDVCLNDLSFHASHFSLSIKHSKCGGACSIHKAKSDRLRVTENCSLGIKKVTEEDAGVYTCRQFSRSGKQQSPESEVLLNVVTMTEHQVNDEVTLKLLCVDI</sequence>
<dbReference type="PANTHER" id="PTHR34605:SF3">
    <property type="entry name" value="P CELL-TYPE AGGLUTINATION PROTEIN MAP4-LIKE-RELATED"/>
    <property type="match status" value="1"/>
</dbReference>
<proteinExistence type="predicted"/>
<dbReference type="SUPFAM" id="SSF47823">
    <property type="entry name" value="lambda integrase-like, N-terminal domain"/>
    <property type="match status" value="1"/>
</dbReference>
<dbReference type="InterPro" id="IPR052925">
    <property type="entry name" value="Phage_Integrase-like_Recomb"/>
</dbReference>
<gene>
    <name evidence="3" type="ORF">JOQ06_027791</name>
</gene>
<accession>A0AAD6F611</accession>
<dbReference type="SUPFAM" id="SSF48726">
    <property type="entry name" value="Immunoglobulin"/>
    <property type="match status" value="1"/>
</dbReference>
<reference evidence="3" key="1">
    <citation type="submission" date="2022-11" db="EMBL/GenBank/DDBJ databases">
        <title>Chromosome-level genome of Pogonophryne albipinna.</title>
        <authorList>
            <person name="Jo E."/>
        </authorList>
    </citation>
    <scope>NUCLEOTIDE SEQUENCE</scope>
    <source>
        <strain evidence="3">SGF0006</strain>
        <tissue evidence="3">Muscle</tissue>
    </source>
</reference>
<evidence type="ECO:0000256" key="2">
    <source>
        <dbReference type="SAM" id="Phobius"/>
    </source>
</evidence>
<dbReference type="EMBL" id="JAPTMU010000093">
    <property type="protein sequence ID" value="KAJ4921975.1"/>
    <property type="molecule type" value="Genomic_DNA"/>
</dbReference>
<keyword evidence="2" id="KW-1133">Transmembrane helix</keyword>
<dbReference type="InterPro" id="IPR010998">
    <property type="entry name" value="Integrase_recombinase_N"/>
</dbReference>
<name>A0AAD6F611_9TELE</name>
<protein>
    <recommendedName>
        <fullName evidence="5">Ig-like domain-containing protein</fullName>
    </recommendedName>
</protein>
<keyword evidence="2" id="KW-0472">Membrane</keyword>
<comment type="caution">
    <text evidence="3">The sequence shown here is derived from an EMBL/GenBank/DDBJ whole genome shotgun (WGS) entry which is preliminary data.</text>
</comment>
<evidence type="ECO:0000313" key="4">
    <source>
        <dbReference type="Proteomes" id="UP001219934"/>
    </source>
</evidence>
<evidence type="ECO:0008006" key="5">
    <source>
        <dbReference type="Google" id="ProtNLM"/>
    </source>
</evidence>
<keyword evidence="1" id="KW-0238">DNA-binding</keyword>
<keyword evidence="2" id="KW-0812">Transmembrane</keyword>
<keyword evidence="4" id="KW-1185">Reference proteome</keyword>
<evidence type="ECO:0000313" key="3">
    <source>
        <dbReference type="EMBL" id="KAJ4921975.1"/>
    </source>
</evidence>
<dbReference type="InterPro" id="IPR036179">
    <property type="entry name" value="Ig-like_dom_sf"/>
</dbReference>
<feature type="transmembrane region" description="Helical" evidence="2">
    <location>
        <begin position="20"/>
        <end position="48"/>
    </location>
</feature>
<dbReference type="Proteomes" id="UP001219934">
    <property type="component" value="Unassembled WGS sequence"/>
</dbReference>
<dbReference type="Gene3D" id="1.10.150.130">
    <property type="match status" value="1"/>
</dbReference>
<dbReference type="GO" id="GO:0003677">
    <property type="term" value="F:DNA binding"/>
    <property type="evidence" value="ECO:0007669"/>
    <property type="project" value="UniProtKB-KW"/>
</dbReference>
<dbReference type="AlphaFoldDB" id="A0AAD6F611"/>
<organism evidence="3 4">
    <name type="scientific">Pogonophryne albipinna</name>
    <dbReference type="NCBI Taxonomy" id="1090488"/>
    <lineage>
        <taxon>Eukaryota</taxon>
        <taxon>Metazoa</taxon>
        <taxon>Chordata</taxon>
        <taxon>Craniata</taxon>
        <taxon>Vertebrata</taxon>
        <taxon>Euteleostomi</taxon>
        <taxon>Actinopterygii</taxon>
        <taxon>Neopterygii</taxon>
        <taxon>Teleostei</taxon>
        <taxon>Neoteleostei</taxon>
        <taxon>Acanthomorphata</taxon>
        <taxon>Eupercaria</taxon>
        <taxon>Perciformes</taxon>
        <taxon>Notothenioidei</taxon>
        <taxon>Pogonophryne</taxon>
    </lineage>
</organism>
<dbReference type="PANTHER" id="PTHR34605">
    <property type="entry name" value="PHAGE_INTEGRASE DOMAIN-CONTAINING PROTEIN"/>
    <property type="match status" value="1"/>
</dbReference>
<evidence type="ECO:0000256" key="1">
    <source>
        <dbReference type="ARBA" id="ARBA00023125"/>
    </source>
</evidence>
<dbReference type="Gene3D" id="2.60.40.10">
    <property type="entry name" value="Immunoglobulins"/>
    <property type="match status" value="1"/>
</dbReference>
<dbReference type="InterPro" id="IPR013783">
    <property type="entry name" value="Ig-like_fold"/>
</dbReference>